<dbReference type="Pfam" id="PF03731">
    <property type="entry name" value="Ku_N"/>
    <property type="match status" value="1"/>
</dbReference>
<dbReference type="SUPFAM" id="SSF53300">
    <property type="entry name" value="vWA-like"/>
    <property type="match status" value="1"/>
</dbReference>
<evidence type="ECO:0000256" key="15">
    <source>
        <dbReference type="ARBA" id="ARBA00023204"/>
    </source>
</evidence>
<dbReference type="InterPro" id="IPR047087">
    <property type="entry name" value="KU70_core_dom"/>
</dbReference>
<dbReference type="Proteomes" id="UP000814176">
    <property type="component" value="Unassembled WGS sequence"/>
</dbReference>
<organism evidence="19 20">
    <name type="scientific">Rhodofomes roseus</name>
    <dbReference type="NCBI Taxonomy" id="34475"/>
    <lineage>
        <taxon>Eukaryota</taxon>
        <taxon>Fungi</taxon>
        <taxon>Dikarya</taxon>
        <taxon>Basidiomycota</taxon>
        <taxon>Agaricomycotina</taxon>
        <taxon>Agaricomycetes</taxon>
        <taxon>Polyporales</taxon>
        <taxon>Rhodofomes</taxon>
    </lineage>
</organism>
<dbReference type="Gene3D" id="1.10.1600.10">
    <property type="match status" value="1"/>
</dbReference>
<evidence type="ECO:0000256" key="17">
    <source>
        <dbReference type="ARBA" id="ARBA00031811"/>
    </source>
</evidence>
<comment type="caution">
    <text evidence="19">The sequence shown here is derived from an EMBL/GenBank/DDBJ whole genome shotgun (WGS) entry which is preliminary data.</text>
</comment>
<accession>A0ABQ8KKQ5</accession>
<reference evidence="19 20" key="1">
    <citation type="journal article" date="2021" name="Environ. Microbiol.">
        <title>Gene family expansions and transcriptome signatures uncover fungal adaptations to wood decay.</title>
        <authorList>
            <person name="Hage H."/>
            <person name="Miyauchi S."/>
            <person name="Viragh M."/>
            <person name="Drula E."/>
            <person name="Min B."/>
            <person name="Chaduli D."/>
            <person name="Navarro D."/>
            <person name="Favel A."/>
            <person name="Norest M."/>
            <person name="Lesage-Meessen L."/>
            <person name="Balint B."/>
            <person name="Merenyi Z."/>
            <person name="de Eugenio L."/>
            <person name="Morin E."/>
            <person name="Martinez A.T."/>
            <person name="Baldrian P."/>
            <person name="Stursova M."/>
            <person name="Martinez M.J."/>
            <person name="Novotny C."/>
            <person name="Magnuson J.K."/>
            <person name="Spatafora J.W."/>
            <person name="Maurice S."/>
            <person name="Pangilinan J."/>
            <person name="Andreopoulos W."/>
            <person name="LaButti K."/>
            <person name="Hundley H."/>
            <person name="Na H."/>
            <person name="Kuo A."/>
            <person name="Barry K."/>
            <person name="Lipzen A."/>
            <person name="Henrissat B."/>
            <person name="Riley R."/>
            <person name="Ahrendt S."/>
            <person name="Nagy L.G."/>
            <person name="Grigoriev I.V."/>
            <person name="Martin F."/>
            <person name="Rosso M.N."/>
        </authorList>
    </citation>
    <scope>NUCLEOTIDE SEQUENCE [LARGE SCALE GENOMIC DNA]</scope>
    <source>
        <strain evidence="19 20">CIRM-BRFM 1785</strain>
    </source>
</reference>
<name>A0ABQ8KKQ5_9APHY</name>
<dbReference type="InterPro" id="IPR003034">
    <property type="entry name" value="SAP_dom"/>
</dbReference>
<evidence type="ECO:0000256" key="16">
    <source>
        <dbReference type="ARBA" id="ARBA00023242"/>
    </source>
</evidence>
<keyword evidence="14" id="KW-0233">DNA recombination</keyword>
<evidence type="ECO:0000256" key="2">
    <source>
        <dbReference type="ARBA" id="ARBA00004574"/>
    </source>
</evidence>
<keyword evidence="20" id="KW-1185">Reference proteome</keyword>
<dbReference type="Gene3D" id="4.10.970.10">
    <property type="entry name" value="Ku70, bridge and pillars"/>
    <property type="match status" value="1"/>
</dbReference>
<dbReference type="PIRSF" id="PIRSF003033">
    <property type="entry name" value="Ku70"/>
    <property type="match status" value="1"/>
</dbReference>
<evidence type="ECO:0000259" key="18">
    <source>
        <dbReference type="PROSITE" id="PS50800"/>
    </source>
</evidence>
<keyword evidence="6" id="KW-0158">Chromosome</keyword>
<keyword evidence="7" id="KW-0547">Nucleotide-binding</keyword>
<keyword evidence="15" id="KW-0234">DNA repair</keyword>
<dbReference type="Gene3D" id="1.10.720.30">
    <property type="entry name" value="SAP domain"/>
    <property type="match status" value="1"/>
</dbReference>
<evidence type="ECO:0000256" key="5">
    <source>
        <dbReference type="ARBA" id="ARBA00021796"/>
    </source>
</evidence>
<dbReference type="InterPro" id="IPR005161">
    <property type="entry name" value="Ku_N"/>
</dbReference>
<dbReference type="Gene3D" id="2.40.290.10">
    <property type="match status" value="1"/>
</dbReference>
<evidence type="ECO:0000313" key="19">
    <source>
        <dbReference type="EMBL" id="KAH9838734.1"/>
    </source>
</evidence>
<evidence type="ECO:0000313" key="20">
    <source>
        <dbReference type="Proteomes" id="UP000814176"/>
    </source>
</evidence>
<evidence type="ECO:0000256" key="1">
    <source>
        <dbReference type="ARBA" id="ARBA00004123"/>
    </source>
</evidence>
<dbReference type="RefSeq" id="XP_047780649.1">
    <property type="nucleotide sequence ID" value="XM_047923395.1"/>
</dbReference>
<sequence length="647" mass="72917">MASYEDWNRIEEDEEEELEDASYYEGKKDVILFCIDCSPSMLELHDDPNYEDLQTCHLYTALEAAMNIEKRKVMVGPNDAVGIMLFNTTRRNEKDGQSAEIKKGNFVYQPIETINAPNVQEVMRLLEAAREDPNLLRETFPPMTEGRIPMGDVFTSCNWVIRDGAPKTATKRVFLVTDEDDPHPGAAKERLITTARTTLIDLVQAGVTVEPFFISTEDKPFDPSNFYSSVLLPTNVVDEDDAGGNFLPESISIARVDDLLEQMRIREVPKRAQFSVPFQLAEGFTIGVKGYGLITEQKKGSYKYFVDLGDRMDVVNSRTVYVDEDTQAEADKARVLYGMELGSTAESAEDEEGEEGLRVAPANCKVFYTAEELRSFRTLGLDPIIKLLGFKSQSKLNFEDNVKHSLFIYPDEMTYSGSKRTFTALLRTMLNKNRMGIVLTLTRRNASPQFCALLPQAEKVDEGGWHEPAGFHLIPLPFADDIRAAPVQESVRASDELKDEARRFLDKLMIKNGAYNADAHPNPALGYHNAQLEASAFREEFDPAAFEDRTVPKYDQMHKRAGTLMKAWKEALLKDESANMTIITTGSKRKADVSVDEAEIRSKYDSGGLEKLRVDQLKEFLKSKSQSVSGKKAELIVRVSEWLEKHP</sequence>
<dbReference type="SMART" id="SM00559">
    <property type="entry name" value="Ku78"/>
    <property type="match status" value="1"/>
</dbReference>
<dbReference type="InterPro" id="IPR016194">
    <property type="entry name" value="SPOC-like_C_dom_sf"/>
</dbReference>
<comment type="subcellular location">
    <subcellularLocation>
        <location evidence="2">Chromosome</location>
        <location evidence="2">Telomere</location>
    </subcellularLocation>
    <subcellularLocation>
        <location evidence="1">Nucleus</location>
    </subcellularLocation>
</comment>
<evidence type="ECO:0000256" key="12">
    <source>
        <dbReference type="ARBA" id="ARBA00022895"/>
    </source>
</evidence>
<dbReference type="Pfam" id="PF02735">
    <property type="entry name" value="Ku"/>
    <property type="match status" value="1"/>
</dbReference>
<dbReference type="SUPFAM" id="SSF68906">
    <property type="entry name" value="SAP domain"/>
    <property type="match status" value="1"/>
</dbReference>
<dbReference type="Pfam" id="PF03730">
    <property type="entry name" value="Ku_C"/>
    <property type="match status" value="1"/>
</dbReference>
<dbReference type="PROSITE" id="PS50800">
    <property type="entry name" value="SAP"/>
    <property type="match status" value="1"/>
</dbReference>
<evidence type="ECO:0000256" key="11">
    <source>
        <dbReference type="ARBA" id="ARBA00022840"/>
    </source>
</evidence>
<dbReference type="Gene3D" id="3.40.50.410">
    <property type="entry name" value="von Willebrand factor, type A domain"/>
    <property type="match status" value="1"/>
</dbReference>
<dbReference type="EMBL" id="JADCUA010000007">
    <property type="protein sequence ID" value="KAH9838734.1"/>
    <property type="molecule type" value="Genomic_DNA"/>
</dbReference>
<evidence type="ECO:0000256" key="3">
    <source>
        <dbReference type="ARBA" id="ARBA00005240"/>
    </source>
</evidence>
<dbReference type="NCBIfam" id="TIGR00578">
    <property type="entry name" value="ku70"/>
    <property type="match status" value="1"/>
</dbReference>
<evidence type="ECO:0000256" key="10">
    <source>
        <dbReference type="ARBA" id="ARBA00022806"/>
    </source>
</evidence>
<dbReference type="InterPro" id="IPR005160">
    <property type="entry name" value="Ku_C"/>
</dbReference>
<keyword evidence="10" id="KW-0347">Helicase</keyword>
<dbReference type="SMART" id="SM00513">
    <property type="entry name" value="SAP"/>
    <property type="match status" value="1"/>
</dbReference>
<dbReference type="EC" id="3.6.4.12" evidence="4"/>
<dbReference type="PANTHER" id="PTHR12604:SF2">
    <property type="entry name" value="X-RAY REPAIR CROSS-COMPLEMENTING PROTEIN 6"/>
    <property type="match status" value="1"/>
</dbReference>
<evidence type="ECO:0000256" key="7">
    <source>
        <dbReference type="ARBA" id="ARBA00022741"/>
    </source>
</evidence>
<evidence type="ECO:0000256" key="4">
    <source>
        <dbReference type="ARBA" id="ARBA00012551"/>
    </source>
</evidence>
<dbReference type="CDD" id="cd00788">
    <property type="entry name" value="KU70"/>
    <property type="match status" value="1"/>
</dbReference>
<evidence type="ECO:0000256" key="13">
    <source>
        <dbReference type="ARBA" id="ARBA00023125"/>
    </source>
</evidence>
<evidence type="ECO:0000256" key="6">
    <source>
        <dbReference type="ARBA" id="ARBA00022454"/>
    </source>
</evidence>
<keyword evidence="16" id="KW-0539">Nucleus</keyword>
<dbReference type="PANTHER" id="PTHR12604">
    <property type="entry name" value="KU AUTOANTIGEN DNA HELICASE"/>
    <property type="match status" value="1"/>
</dbReference>
<keyword evidence="13" id="KW-0238">DNA-binding</keyword>
<dbReference type="InterPro" id="IPR006165">
    <property type="entry name" value="Ku70"/>
</dbReference>
<keyword evidence="8" id="KW-0227">DNA damage</keyword>
<keyword evidence="11" id="KW-0067">ATP-binding</keyword>
<dbReference type="SUPFAM" id="SSF100939">
    <property type="entry name" value="SPOC domain-like"/>
    <property type="match status" value="1"/>
</dbReference>
<dbReference type="InterPro" id="IPR027388">
    <property type="entry name" value="Ku70_bridge/pillars_dom_sf"/>
</dbReference>
<protein>
    <recommendedName>
        <fullName evidence="5">ATP-dependent DNA helicase II subunit 1</fullName>
        <ecNumber evidence="4">3.6.4.12</ecNumber>
    </recommendedName>
    <alternativeName>
        <fullName evidence="17">ATP-dependent DNA helicase II subunit Ku70</fullName>
    </alternativeName>
</protein>
<evidence type="ECO:0000256" key="14">
    <source>
        <dbReference type="ARBA" id="ARBA00023172"/>
    </source>
</evidence>
<dbReference type="Pfam" id="PF02037">
    <property type="entry name" value="SAP"/>
    <property type="match status" value="1"/>
</dbReference>
<evidence type="ECO:0000256" key="9">
    <source>
        <dbReference type="ARBA" id="ARBA00022801"/>
    </source>
</evidence>
<dbReference type="GeneID" id="72004127"/>
<dbReference type="InterPro" id="IPR036465">
    <property type="entry name" value="vWFA_dom_sf"/>
</dbReference>
<keyword evidence="9" id="KW-0378">Hydrolase</keyword>
<dbReference type="InterPro" id="IPR006164">
    <property type="entry name" value="DNA_bd_Ku70/Ku80"/>
</dbReference>
<comment type="similarity">
    <text evidence="3">Belongs to the ku70 family.</text>
</comment>
<proteinExistence type="inferred from homology"/>
<keyword evidence="12" id="KW-0779">Telomere</keyword>
<feature type="domain" description="SAP" evidence="18">
    <location>
        <begin position="609"/>
        <end position="643"/>
    </location>
</feature>
<evidence type="ECO:0000256" key="8">
    <source>
        <dbReference type="ARBA" id="ARBA00022763"/>
    </source>
</evidence>
<gene>
    <name evidence="19" type="ORF">C8Q71DRAFT_752689</name>
</gene>
<dbReference type="InterPro" id="IPR036361">
    <property type="entry name" value="SAP_dom_sf"/>
</dbReference>